<gene>
    <name evidence="7 9" type="primary">rplC</name>
    <name evidence="9" type="ORF">OC680_01345</name>
</gene>
<proteinExistence type="inferred from homology"/>
<evidence type="ECO:0000256" key="6">
    <source>
        <dbReference type="ARBA" id="ARBA00035243"/>
    </source>
</evidence>
<comment type="subunit">
    <text evidence="7">Part of the 50S ribosomal subunit. Forms a cluster with proteins L14 and L19.</text>
</comment>
<evidence type="ECO:0000256" key="1">
    <source>
        <dbReference type="ARBA" id="ARBA00006540"/>
    </source>
</evidence>
<dbReference type="EMBL" id="JAOSID010000004">
    <property type="protein sequence ID" value="MDO8168127.1"/>
    <property type="molecule type" value="Genomic_DNA"/>
</dbReference>
<reference evidence="9 10" key="1">
    <citation type="journal article" date="2023" name="Int. J. Syst. Evol. Microbiol.">
        <title>The observation of taxonomic boundaries for the 16SrII and 16SrXXV phytoplasmas using genome-based delimitation.</title>
        <authorList>
            <person name="Rodrigues Jardim B."/>
            <person name="Tran-Nguyen L.T.T."/>
            <person name="Gambley C."/>
            <person name="Al-Sadi A.M."/>
            <person name="Al-Subhi A.M."/>
            <person name="Foissac X."/>
            <person name="Salar P."/>
            <person name="Cai H."/>
            <person name="Yang J.Y."/>
            <person name="Davis R."/>
            <person name="Jones L."/>
            <person name="Rodoni B."/>
            <person name="Constable F.E."/>
        </authorList>
    </citation>
    <scope>NUCLEOTIDE SEQUENCE [LARGE SCALE GENOMIC DNA]</scope>
    <source>
        <strain evidence="9">BAWM-155c</strain>
    </source>
</reference>
<evidence type="ECO:0000256" key="8">
    <source>
        <dbReference type="SAM" id="MobiDB-lite"/>
    </source>
</evidence>
<dbReference type="InterPro" id="IPR009000">
    <property type="entry name" value="Transl_B-barrel_sf"/>
</dbReference>
<keyword evidence="3 7" id="KW-0694">RNA-binding</keyword>
<feature type="region of interest" description="Disordered" evidence="8">
    <location>
        <begin position="135"/>
        <end position="162"/>
    </location>
</feature>
<dbReference type="Pfam" id="PF00297">
    <property type="entry name" value="Ribosomal_L3"/>
    <property type="match status" value="1"/>
</dbReference>
<accession>A0ABT9DEP2</accession>
<protein>
    <recommendedName>
        <fullName evidence="6 7">Large ribosomal subunit protein uL3</fullName>
    </recommendedName>
</protein>
<dbReference type="HAMAP" id="MF_01325_B">
    <property type="entry name" value="Ribosomal_uL3_B"/>
    <property type="match status" value="1"/>
</dbReference>
<dbReference type="NCBIfam" id="TIGR03625">
    <property type="entry name" value="L3_bact"/>
    <property type="match status" value="1"/>
</dbReference>
<organism evidence="9 10">
    <name type="scientific">Candidatus Phytoplasma melaleucae</name>
    <dbReference type="NCBI Taxonomy" id="2982630"/>
    <lineage>
        <taxon>Bacteria</taxon>
        <taxon>Bacillati</taxon>
        <taxon>Mycoplasmatota</taxon>
        <taxon>Mollicutes</taxon>
        <taxon>Acholeplasmatales</taxon>
        <taxon>Acholeplasmataceae</taxon>
        <taxon>Candidatus Phytoplasma</taxon>
    </lineage>
</organism>
<dbReference type="SUPFAM" id="SSF50447">
    <property type="entry name" value="Translation proteins"/>
    <property type="match status" value="1"/>
</dbReference>
<comment type="function">
    <text evidence="7">One of the primary rRNA binding proteins, it binds directly near the 3'-end of the 23S rRNA, where it nucleates assembly of the 50S subunit.</text>
</comment>
<evidence type="ECO:0000256" key="7">
    <source>
        <dbReference type="HAMAP-Rule" id="MF_01325"/>
    </source>
</evidence>
<keyword evidence="5 7" id="KW-0687">Ribonucleoprotein</keyword>
<dbReference type="PANTHER" id="PTHR11229:SF16">
    <property type="entry name" value="LARGE RIBOSOMAL SUBUNIT PROTEIN UL3C"/>
    <property type="match status" value="1"/>
</dbReference>
<keyword evidence="2 7" id="KW-0699">rRNA-binding</keyword>
<keyword evidence="4 7" id="KW-0689">Ribosomal protein</keyword>
<dbReference type="InterPro" id="IPR000597">
    <property type="entry name" value="Ribosomal_uL3"/>
</dbReference>
<evidence type="ECO:0000313" key="9">
    <source>
        <dbReference type="EMBL" id="MDO8168127.1"/>
    </source>
</evidence>
<dbReference type="GO" id="GO:0005840">
    <property type="term" value="C:ribosome"/>
    <property type="evidence" value="ECO:0007669"/>
    <property type="project" value="UniProtKB-KW"/>
</dbReference>
<dbReference type="Gene3D" id="3.30.160.810">
    <property type="match status" value="1"/>
</dbReference>
<dbReference type="PANTHER" id="PTHR11229">
    <property type="entry name" value="50S RIBOSOMAL PROTEIN L3"/>
    <property type="match status" value="1"/>
</dbReference>
<dbReference type="RefSeq" id="WP_304515330.1">
    <property type="nucleotide sequence ID" value="NZ_JAOSID010000004.1"/>
</dbReference>
<comment type="caution">
    <text evidence="9">The sequence shown here is derived from an EMBL/GenBank/DDBJ whole genome shotgun (WGS) entry which is preliminary data.</text>
</comment>
<evidence type="ECO:0000256" key="2">
    <source>
        <dbReference type="ARBA" id="ARBA00022730"/>
    </source>
</evidence>
<evidence type="ECO:0000313" key="10">
    <source>
        <dbReference type="Proteomes" id="UP001172036"/>
    </source>
</evidence>
<comment type="similarity">
    <text evidence="1 7">Belongs to the universal ribosomal protein uL3 family.</text>
</comment>
<evidence type="ECO:0000256" key="4">
    <source>
        <dbReference type="ARBA" id="ARBA00022980"/>
    </source>
</evidence>
<dbReference type="Gene3D" id="2.40.30.10">
    <property type="entry name" value="Translation factors"/>
    <property type="match status" value="1"/>
</dbReference>
<sequence length="221" mass="24320">MSKGILGKKIGMTQYFDEQGFCIPVTVVYVADNVVIQQKTTEKDGYQATQLGFATKKEKLTKKPLKGHFQKAKSIPKSFLKEISFAENIKNELTDLNIGQILDSKIFFSGEFVDVTSVSKGKGFAGTIKKYNQSVGPNSHGSRFHRRPGSNGPIKGNQKGKHLPGQMGFRKTTIQNLKIVSIVPDKNLFLIKGSVPGPKSSFLTIRSSVKKITREGSNVKV</sequence>
<dbReference type="Proteomes" id="UP001172036">
    <property type="component" value="Unassembled WGS sequence"/>
</dbReference>
<evidence type="ECO:0000256" key="5">
    <source>
        <dbReference type="ARBA" id="ARBA00023274"/>
    </source>
</evidence>
<keyword evidence="10" id="KW-1185">Reference proteome</keyword>
<name>A0ABT9DEP2_9MOLU</name>
<dbReference type="InterPro" id="IPR019927">
    <property type="entry name" value="Ribosomal_uL3_bac/org-type"/>
</dbReference>
<evidence type="ECO:0000256" key="3">
    <source>
        <dbReference type="ARBA" id="ARBA00022884"/>
    </source>
</evidence>